<dbReference type="AlphaFoldDB" id="A0A450V4K2"/>
<evidence type="ECO:0000256" key="3">
    <source>
        <dbReference type="ARBA" id="ARBA00022490"/>
    </source>
</evidence>
<keyword evidence="5" id="KW-0966">Cell projection</keyword>
<dbReference type="GO" id="GO:0005737">
    <property type="term" value="C:cytoplasm"/>
    <property type="evidence" value="ECO:0007669"/>
    <property type="project" value="UniProtKB-SubCell"/>
</dbReference>
<evidence type="ECO:0000256" key="4">
    <source>
        <dbReference type="ARBA" id="ARBA00023069"/>
    </source>
</evidence>
<keyword evidence="6" id="KW-0472">Membrane</keyword>
<organism evidence="8">
    <name type="scientific">Candidatus Kentrum sp. LFY</name>
    <dbReference type="NCBI Taxonomy" id="2126342"/>
    <lineage>
        <taxon>Bacteria</taxon>
        <taxon>Pseudomonadati</taxon>
        <taxon>Pseudomonadota</taxon>
        <taxon>Gammaproteobacteria</taxon>
        <taxon>Candidatus Kentrum</taxon>
    </lineage>
</organism>
<reference evidence="8" key="1">
    <citation type="submission" date="2019-02" db="EMBL/GenBank/DDBJ databases">
        <authorList>
            <person name="Gruber-Vodicka R. H."/>
            <person name="Seah K. B. B."/>
        </authorList>
    </citation>
    <scope>NUCLEOTIDE SEQUENCE</scope>
    <source>
        <strain evidence="8">BECK_M6</strain>
    </source>
</reference>
<name>A0A450V4K2_9GAMM</name>
<protein>
    <recommendedName>
        <fullName evidence="7">HYDIN/VesB/CFA65-like Ig-like domain-containing protein</fullName>
    </recommendedName>
</protein>
<comment type="subcellular location">
    <subcellularLocation>
        <location evidence="1">Cell projection</location>
        <location evidence="1">Cilium</location>
    </subcellularLocation>
    <subcellularLocation>
        <location evidence="2">Cytoplasm</location>
    </subcellularLocation>
</comment>
<dbReference type="InterPro" id="IPR053879">
    <property type="entry name" value="HYDIN_VesB_CFA65-like_Ig"/>
</dbReference>
<sequence length="210" mass="22026">MATIRYYRCENEYGPDPCGHAKENRKIPESEISVPMDGSTPKCPGKTASGAPCGQPLIAIKSGGGLPLPIIGAVVGGVVLIGLLIFLFIGGNGTPGITVSPESLVIPKAKSGNPATASIMITNPGDGDLHIDKIETNPAAFSATPIDLEVEAFGSATLTVTFDSSITDMTQGVLILRHNAADAPIRVPLVANHDPWWVYRRLEQSSTILQ</sequence>
<keyword evidence="6" id="KW-1133">Transmembrane helix</keyword>
<evidence type="ECO:0000313" key="8">
    <source>
        <dbReference type="EMBL" id="VFJ99700.1"/>
    </source>
</evidence>
<dbReference type="EMBL" id="CAADFH010000104">
    <property type="protein sequence ID" value="VFJ99700.1"/>
    <property type="molecule type" value="Genomic_DNA"/>
</dbReference>
<feature type="transmembrane region" description="Helical" evidence="6">
    <location>
        <begin position="66"/>
        <end position="89"/>
    </location>
</feature>
<evidence type="ECO:0000256" key="1">
    <source>
        <dbReference type="ARBA" id="ARBA00004138"/>
    </source>
</evidence>
<feature type="domain" description="HYDIN/VesB/CFA65-like Ig-like" evidence="7">
    <location>
        <begin position="98"/>
        <end position="180"/>
    </location>
</feature>
<keyword evidence="3" id="KW-0963">Cytoplasm</keyword>
<proteinExistence type="predicted"/>
<evidence type="ECO:0000256" key="6">
    <source>
        <dbReference type="SAM" id="Phobius"/>
    </source>
</evidence>
<dbReference type="InterPro" id="IPR013783">
    <property type="entry name" value="Ig-like_fold"/>
</dbReference>
<dbReference type="Gene3D" id="2.60.40.10">
    <property type="entry name" value="Immunoglobulins"/>
    <property type="match status" value="1"/>
</dbReference>
<gene>
    <name evidence="8" type="ORF">BECKLFY1418A_GA0070994_11042</name>
</gene>
<dbReference type="Pfam" id="PF22544">
    <property type="entry name" value="HYDIN_VesB_CFA65-like_Ig"/>
    <property type="match status" value="1"/>
</dbReference>
<keyword evidence="4" id="KW-0969">Cilium</keyword>
<keyword evidence="6" id="KW-0812">Transmembrane</keyword>
<accession>A0A450V4K2</accession>
<evidence type="ECO:0000259" key="7">
    <source>
        <dbReference type="Pfam" id="PF22544"/>
    </source>
</evidence>
<evidence type="ECO:0000256" key="5">
    <source>
        <dbReference type="ARBA" id="ARBA00023273"/>
    </source>
</evidence>
<evidence type="ECO:0000256" key="2">
    <source>
        <dbReference type="ARBA" id="ARBA00004496"/>
    </source>
</evidence>